<proteinExistence type="predicted"/>
<dbReference type="AlphaFoldDB" id="A0A9D5BSB7"/>
<evidence type="ECO:0000259" key="2">
    <source>
        <dbReference type="PROSITE" id="PS50011"/>
    </source>
</evidence>
<organism evidence="3 4">
    <name type="scientific">Dioscorea zingiberensis</name>
    <dbReference type="NCBI Taxonomy" id="325984"/>
    <lineage>
        <taxon>Eukaryota</taxon>
        <taxon>Viridiplantae</taxon>
        <taxon>Streptophyta</taxon>
        <taxon>Embryophyta</taxon>
        <taxon>Tracheophyta</taxon>
        <taxon>Spermatophyta</taxon>
        <taxon>Magnoliopsida</taxon>
        <taxon>Liliopsida</taxon>
        <taxon>Dioscoreales</taxon>
        <taxon>Dioscoreaceae</taxon>
        <taxon>Dioscorea</taxon>
    </lineage>
</organism>
<dbReference type="Pfam" id="PF07714">
    <property type="entry name" value="PK_Tyr_Ser-Thr"/>
    <property type="match status" value="1"/>
</dbReference>
<dbReference type="InterPro" id="IPR000719">
    <property type="entry name" value="Prot_kinase_dom"/>
</dbReference>
<dbReference type="SUPFAM" id="SSF56112">
    <property type="entry name" value="Protein kinase-like (PK-like)"/>
    <property type="match status" value="1"/>
</dbReference>
<dbReference type="Gene3D" id="1.10.510.10">
    <property type="entry name" value="Transferase(Phosphotransferase) domain 1"/>
    <property type="match status" value="1"/>
</dbReference>
<gene>
    <name evidence="3" type="ORF">J5N97_000624</name>
</gene>
<dbReference type="Proteomes" id="UP001085076">
    <property type="component" value="Unassembled WGS sequence"/>
</dbReference>
<comment type="caution">
    <text evidence="3">The sequence shown here is derived from an EMBL/GenBank/DDBJ whole genome shotgun (WGS) entry which is preliminary data.</text>
</comment>
<feature type="compositionally biased region" description="Basic residues" evidence="1">
    <location>
        <begin position="152"/>
        <end position="161"/>
    </location>
</feature>
<feature type="domain" description="Protein kinase" evidence="2">
    <location>
        <begin position="192"/>
        <end position="439"/>
    </location>
</feature>
<reference evidence="3 4" key="1">
    <citation type="journal article" date="2022" name="Hortic Res">
        <title>The genome of Dioscorea zingiberensis sheds light on the biosynthesis, origin and evolution of the medicinally important diosgenin saponins.</title>
        <authorList>
            <person name="Li Y."/>
            <person name="Tan C."/>
            <person name="Li Z."/>
            <person name="Guo J."/>
            <person name="Li S."/>
            <person name="Chen X."/>
            <person name="Wang C."/>
            <person name="Dai X."/>
            <person name="Yang H."/>
            <person name="Song W."/>
            <person name="Hou L."/>
            <person name="Xu J."/>
            <person name="Tong Z."/>
            <person name="Xu A."/>
            <person name="Yuan X."/>
            <person name="Wang W."/>
            <person name="Yang Q."/>
            <person name="Chen L."/>
            <person name="Sun Z."/>
            <person name="Wang K."/>
            <person name="Pan B."/>
            <person name="Chen J."/>
            <person name="Bao Y."/>
            <person name="Liu F."/>
            <person name="Qi X."/>
            <person name="Gang D.R."/>
            <person name="Wen J."/>
            <person name="Li J."/>
        </authorList>
    </citation>
    <scope>NUCLEOTIDE SEQUENCE [LARGE SCALE GENOMIC DNA]</scope>
    <source>
        <strain evidence="3">Dzin_1.0</strain>
    </source>
</reference>
<dbReference type="OrthoDB" id="4062651at2759"/>
<sequence length="439" mass="48728">MHIEDLEEEDCGEAGEGGVGDLWGTIDVKRVVWQAVEDYYYLQQLKKTGKPNYLEYPVVKSPACVPTPNLVTFDENSFIMVSESDLDGYDVYATPSNVGNSIYAELNLISSFQFLTLFIFTSLSKDLTFELQSHSPKLAESSKNGGDSDHPQHHHSSRSHPRPLGSVPRLAHQIQRQEEERVIRGRWIRRGGEPEELLRDSPAGSTLTAHDILDAPGEVVGKSGVQRRCTEPRVQRGGAALLLLRFVRPACAGRTKEILPAVSVLGTVRHPNLVPLRAMYVGPRGEKLFVHPFYLAGNLSQFLHDGNAEAHRWEIIYKISLGIAKGLDYLHTGLQKPLIHGNLKSNNILLEADFRARISDYGLHLLLNPTAGQEMLEAAAAQGYKAPELIKMKEATKESDIYSMGVIFLEMITFGRTSEQQLPALQGSAFTDIFEELGS</sequence>
<protein>
    <recommendedName>
        <fullName evidence="2">Protein kinase domain-containing protein</fullName>
    </recommendedName>
</protein>
<dbReference type="EMBL" id="JAGGNH010000185">
    <property type="protein sequence ID" value="KAJ0959712.1"/>
    <property type="molecule type" value="Genomic_DNA"/>
</dbReference>
<dbReference type="PANTHER" id="PTHR48008:SF13">
    <property type="entry name" value="PROTEIN KINASE SUPERFAMILY PROTEIN"/>
    <property type="match status" value="1"/>
</dbReference>
<keyword evidence="4" id="KW-1185">Reference proteome</keyword>
<evidence type="ECO:0000313" key="3">
    <source>
        <dbReference type="EMBL" id="KAJ0959712.1"/>
    </source>
</evidence>
<evidence type="ECO:0000256" key="1">
    <source>
        <dbReference type="SAM" id="MobiDB-lite"/>
    </source>
</evidence>
<dbReference type="PROSITE" id="PS50011">
    <property type="entry name" value="PROTEIN_KINASE_DOM"/>
    <property type="match status" value="1"/>
</dbReference>
<accession>A0A9D5BSB7</accession>
<dbReference type="InterPro" id="IPR052451">
    <property type="entry name" value="Ser/Thr_kinase-like"/>
</dbReference>
<feature type="region of interest" description="Disordered" evidence="1">
    <location>
        <begin position="137"/>
        <end position="176"/>
    </location>
</feature>
<evidence type="ECO:0000313" key="4">
    <source>
        <dbReference type="Proteomes" id="UP001085076"/>
    </source>
</evidence>
<name>A0A9D5BSB7_9LILI</name>
<dbReference type="GO" id="GO:0004672">
    <property type="term" value="F:protein kinase activity"/>
    <property type="evidence" value="ECO:0007669"/>
    <property type="project" value="InterPro"/>
</dbReference>
<dbReference type="InterPro" id="IPR001245">
    <property type="entry name" value="Ser-Thr/Tyr_kinase_cat_dom"/>
</dbReference>
<dbReference type="InterPro" id="IPR011009">
    <property type="entry name" value="Kinase-like_dom_sf"/>
</dbReference>
<dbReference type="GO" id="GO:0005524">
    <property type="term" value="F:ATP binding"/>
    <property type="evidence" value="ECO:0007669"/>
    <property type="project" value="InterPro"/>
</dbReference>
<dbReference type="PANTHER" id="PTHR48008">
    <property type="entry name" value="LEUCINE-RICH REPEAT RECEPTOR-LIKE PROTEIN KINASE IMK3-RELATED"/>
    <property type="match status" value="1"/>
</dbReference>